<organism evidence="1 2">
    <name type="scientific">Brevibacterium salitolerans</name>
    <dbReference type="NCBI Taxonomy" id="1403566"/>
    <lineage>
        <taxon>Bacteria</taxon>
        <taxon>Bacillati</taxon>
        <taxon>Actinomycetota</taxon>
        <taxon>Actinomycetes</taxon>
        <taxon>Micrococcales</taxon>
        <taxon>Brevibacteriaceae</taxon>
        <taxon>Brevibacterium</taxon>
    </lineage>
</organism>
<dbReference type="Proteomes" id="UP001500984">
    <property type="component" value="Unassembled WGS sequence"/>
</dbReference>
<protein>
    <recommendedName>
        <fullName evidence="3">DUF559 domain-containing protein</fullName>
    </recommendedName>
</protein>
<evidence type="ECO:0008006" key="3">
    <source>
        <dbReference type="Google" id="ProtNLM"/>
    </source>
</evidence>
<keyword evidence="2" id="KW-1185">Reference proteome</keyword>
<name>A0ABN2X2Y4_9MICO</name>
<reference evidence="1 2" key="1">
    <citation type="journal article" date="2019" name="Int. J. Syst. Evol. Microbiol.">
        <title>The Global Catalogue of Microorganisms (GCM) 10K type strain sequencing project: providing services to taxonomists for standard genome sequencing and annotation.</title>
        <authorList>
            <consortium name="The Broad Institute Genomics Platform"/>
            <consortium name="The Broad Institute Genome Sequencing Center for Infectious Disease"/>
            <person name="Wu L."/>
            <person name="Ma J."/>
        </authorList>
    </citation>
    <scope>NUCLEOTIDE SEQUENCE [LARGE SCALE GENOMIC DNA]</scope>
    <source>
        <strain evidence="1 2">JCM 15900</strain>
    </source>
</reference>
<dbReference type="SUPFAM" id="SSF52980">
    <property type="entry name" value="Restriction endonuclease-like"/>
    <property type="match status" value="1"/>
</dbReference>
<proteinExistence type="predicted"/>
<comment type="caution">
    <text evidence="1">The sequence shown here is derived from an EMBL/GenBank/DDBJ whole genome shotgun (WGS) entry which is preliminary data.</text>
</comment>
<sequence>MLLHAGNLAEYGLPPYQLSNARGLEAVIRGVRRHPERTQTLHVPSWADERWLSVRERAEALQLRMPEAVVSHASAAELRGWVLPRRFTAEPLLHVTSPVSHVRREGCIGHRPKETETCTEWGVSLVEAPEALRQMCALLTDEELLTLLEGLCGPWHGAAVSTVAELEAAAAEWSRFPGCRRLSRALRRARDGVASPQETRLRLEIVAAGLPEPEVNAEVRANGMAYHPDLSYRRAQIALEYEGDHHRTDPQQWEHDIRREADFRAAGWEYLRVTRRTHRSALFADLRSMLHRRSPMSHFTSKNRGKSDVK</sequence>
<evidence type="ECO:0000313" key="1">
    <source>
        <dbReference type="EMBL" id="GAA2103976.1"/>
    </source>
</evidence>
<evidence type="ECO:0000313" key="2">
    <source>
        <dbReference type="Proteomes" id="UP001500984"/>
    </source>
</evidence>
<dbReference type="InterPro" id="IPR011335">
    <property type="entry name" value="Restrct_endonuc-II-like"/>
</dbReference>
<gene>
    <name evidence="1" type="ORF">GCM10009823_28270</name>
</gene>
<accession>A0ABN2X2Y4</accession>
<dbReference type="Gene3D" id="3.40.960.10">
    <property type="entry name" value="VSR Endonuclease"/>
    <property type="match status" value="1"/>
</dbReference>
<dbReference type="EMBL" id="BAAAPZ010000017">
    <property type="protein sequence ID" value="GAA2103976.1"/>
    <property type="molecule type" value="Genomic_DNA"/>
</dbReference>